<name>A0A9P0X4Z2_PIEBR</name>
<dbReference type="SMART" id="SM00034">
    <property type="entry name" value="CLECT"/>
    <property type="match status" value="2"/>
</dbReference>
<proteinExistence type="predicted"/>
<feature type="domain" description="C-type lectin" evidence="3">
    <location>
        <begin position="43"/>
        <end position="149"/>
    </location>
</feature>
<dbReference type="InterPro" id="IPR018378">
    <property type="entry name" value="C-type_lectin_CS"/>
</dbReference>
<dbReference type="InterPro" id="IPR050111">
    <property type="entry name" value="C-type_lectin/snaclec_domain"/>
</dbReference>
<dbReference type="OrthoDB" id="7357196at2759"/>
<dbReference type="CDD" id="cd00037">
    <property type="entry name" value="CLECT"/>
    <property type="match status" value="2"/>
</dbReference>
<dbReference type="AlphaFoldDB" id="A0A9P0X4Z2"/>
<gene>
    <name evidence="4" type="ORF">PIBRA_LOCUS2412</name>
</gene>
<organism evidence="4 5">
    <name type="scientific">Pieris brassicae</name>
    <name type="common">White butterfly</name>
    <name type="synonym">Large white butterfly</name>
    <dbReference type="NCBI Taxonomy" id="7116"/>
    <lineage>
        <taxon>Eukaryota</taxon>
        <taxon>Metazoa</taxon>
        <taxon>Ecdysozoa</taxon>
        <taxon>Arthropoda</taxon>
        <taxon>Hexapoda</taxon>
        <taxon>Insecta</taxon>
        <taxon>Pterygota</taxon>
        <taxon>Neoptera</taxon>
        <taxon>Endopterygota</taxon>
        <taxon>Lepidoptera</taxon>
        <taxon>Glossata</taxon>
        <taxon>Ditrysia</taxon>
        <taxon>Papilionoidea</taxon>
        <taxon>Pieridae</taxon>
        <taxon>Pierinae</taxon>
        <taxon>Pieris</taxon>
    </lineage>
</organism>
<feature type="signal peptide" evidence="2">
    <location>
        <begin position="1"/>
        <end position="20"/>
    </location>
</feature>
<dbReference type="SUPFAM" id="SSF56436">
    <property type="entry name" value="C-type lectin-like"/>
    <property type="match status" value="2"/>
</dbReference>
<evidence type="ECO:0000313" key="5">
    <source>
        <dbReference type="Proteomes" id="UP001152562"/>
    </source>
</evidence>
<keyword evidence="2" id="KW-0732">Signal</keyword>
<evidence type="ECO:0000313" key="4">
    <source>
        <dbReference type="EMBL" id="CAH3997101.1"/>
    </source>
</evidence>
<protein>
    <recommendedName>
        <fullName evidence="3">C-type lectin domain-containing protein</fullName>
    </recommendedName>
</protein>
<dbReference type="InterPro" id="IPR016187">
    <property type="entry name" value="CTDL_fold"/>
</dbReference>
<feature type="domain" description="C-type lectin" evidence="3">
    <location>
        <begin position="173"/>
        <end position="296"/>
    </location>
</feature>
<evidence type="ECO:0000259" key="3">
    <source>
        <dbReference type="PROSITE" id="PS50041"/>
    </source>
</evidence>
<sequence length="309" mass="35104">MGTKLFVAFFLVFNIYECRQYRYDYKFVTEVDGWIKLHQVPATWDEARLRCQLEGAILCSPNTINLVEVMKIVMRNTRAGISGVFTGTHATFSKGDFHSVDGVPLGKMPVEWMPMEPDNENNSESCIVMLRNGTIADVNCDDVFPYICYRKRSKKVVLTECGTVDTGYKLDQRTGSCYKFHTDDRNWTRAFMTCAAEGGHLAIINSDEEANVMRDLFKMHVAGSIRYDTVLMGFHDWGERGVWTTIHGQSLQEAGYDKFQSGQPDSAPPGEYCGGMFRAATLNDVWCHESLSFICEKTVDSLLDWNDNY</sequence>
<dbReference type="Pfam" id="PF00059">
    <property type="entry name" value="Lectin_C"/>
    <property type="match status" value="2"/>
</dbReference>
<evidence type="ECO:0000256" key="1">
    <source>
        <dbReference type="ARBA" id="ARBA00023157"/>
    </source>
</evidence>
<accession>A0A9P0X4Z2</accession>
<comment type="caution">
    <text evidence="4">The sequence shown here is derived from an EMBL/GenBank/DDBJ whole genome shotgun (WGS) entry which is preliminary data.</text>
</comment>
<dbReference type="InterPro" id="IPR001304">
    <property type="entry name" value="C-type_lectin-like"/>
</dbReference>
<feature type="chain" id="PRO_5040451379" description="C-type lectin domain-containing protein" evidence="2">
    <location>
        <begin position="21"/>
        <end position="309"/>
    </location>
</feature>
<dbReference type="InterPro" id="IPR016186">
    <property type="entry name" value="C-type_lectin-like/link_sf"/>
</dbReference>
<reference evidence="4" key="1">
    <citation type="submission" date="2022-05" db="EMBL/GenBank/DDBJ databases">
        <authorList>
            <person name="Okamura Y."/>
        </authorList>
    </citation>
    <scope>NUCLEOTIDE SEQUENCE</scope>
</reference>
<dbReference type="PANTHER" id="PTHR22803">
    <property type="entry name" value="MANNOSE, PHOSPHOLIPASE, LECTIN RECEPTOR RELATED"/>
    <property type="match status" value="1"/>
</dbReference>
<keyword evidence="1" id="KW-1015">Disulfide bond</keyword>
<keyword evidence="5" id="KW-1185">Reference proteome</keyword>
<dbReference type="EMBL" id="CALOZG010000003">
    <property type="protein sequence ID" value="CAH3997101.1"/>
    <property type="molecule type" value="Genomic_DNA"/>
</dbReference>
<dbReference type="PROSITE" id="PS00615">
    <property type="entry name" value="C_TYPE_LECTIN_1"/>
    <property type="match status" value="1"/>
</dbReference>
<dbReference type="Proteomes" id="UP001152562">
    <property type="component" value="Unassembled WGS sequence"/>
</dbReference>
<evidence type="ECO:0000256" key="2">
    <source>
        <dbReference type="SAM" id="SignalP"/>
    </source>
</evidence>
<dbReference type="Gene3D" id="3.10.100.10">
    <property type="entry name" value="Mannose-Binding Protein A, subunit A"/>
    <property type="match status" value="2"/>
</dbReference>
<dbReference type="PROSITE" id="PS50041">
    <property type="entry name" value="C_TYPE_LECTIN_2"/>
    <property type="match status" value="2"/>
</dbReference>